<evidence type="ECO:0000313" key="8">
    <source>
        <dbReference type="EMBL" id="MEE9655809.1"/>
    </source>
</evidence>
<keyword evidence="2" id="KW-0001">2Fe-2S</keyword>
<evidence type="ECO:0000256" key="5">
    <source>
        <dbReference type="ARBA" id="ARBA00023015"/>
    </source>
</evidence>
<evidence type="ECO:0000313" key="9">
    <source>
        <dbReference type="EMBL" id="ROU12700.1"/>
    </source>
</evidence>
<dbReference type="GeneID" id="85164407"/>
<comment type="caution">
    <text evidence="9">The sequence shown here is derived from an EMBL/GenBank/DDBJ whole genome shotgun (WGS) entry which is preliminary data.</text>
</comment>
<dbReference type="SUPFAM" id="SSF46785">
    <property type="entry name" value="Winged helix' DNA-binding domain"/>
    <property type="match status" value="1"/>
</dbReference>
<keyword evidence="5" id="KW-0805">Transcription regulation</keyword>
<evidence type="ECO:0000256" key="7">
    <source>
        <dbReference type="ARBA" id="ARBA00023163"/>
    </source>
</evidence>
<dbReference type="GO" id="GO:0051537">
    <property type="term" value="F:2 iron, 2 sulfur cluster binding"/>
    <property type="evidence" value="ECO:0007669"/>
    <property type="project" value="UniProtKB-KW"/>
</dbReference>
<dbReference type="GO" id="GO:0003700">
    <property type="term" value="F:DNA-binding transcription factor activity"/>
    <property type="evidence" value="ECO:0007669"/>
    <property type="project" value="TreeGrafter"/>
</dbReference>
<organism evidence="9 10">
    <name type="scientific">Kluyvera ascorbata</name>
    <dbReference type="NCBI Taxonomy" id="51288"/>
    <lineage>
        <taxon>Bacteria</taxon>
        <taxon>Pseudomonadati</taxon>
        <taxon>Pseudomonadota</taxon>
        <taxon>Gammaproteobacteria</taxon>
        <taxon>Enterobacterales</taxon>
        <taxon>Enterobacteriaceae</taxon>
        <taxon>Kluyvera</taxon>
    </lineage>
</organism>
<protein>
    <submittedName>
        <fullName evidence="9">Rrf2 family transcriptional regulator</fullName>
    </submittedName>
</protein>
<dbReference type="RefSeq" id="WP_123651791.1">
    <property type="nucleotide sequence ID" value="NZ_CAXOJM010000029.1"/>
</dbReference>
<keyword evidence="11" id="KW-1185">Reference proteome</keyword>
<dbReference type="Gene3D" id="1.10.10.10">
    <property type="entry name" value="Winged helix-like DNA-binding domain superfamily/Winged helix DNA-binding domain"/>
    <property type="match status" value="1"/>
</dbReference>
<evidence type="ECO:0000256" key="2">
    <source>
        <dbReference type="ARBA" id="ARBA00022714"/>
    </source>
</evidence>
<dbReference type="PANTHER" id="PTHR33221:SF15">
    <property type="entry name" value="HTH-TYPE TRANSCRIPTIONAL REGULATOR YWGB-RELATED"/>
    <property type="match status" value="1"/>
</dbReference>
<dbReference type="EMBL" id="RHFN01000016">
    <property type="protein sequence ID" value="ROU12700.1"/>
    <property type="molecule type" value="Genomic_DNA"/>
</dbReference>
<reference evidence="9 10" key="1">
    <citation type="submission" date="2018-10" db="EMBL/GenBank/DDBJ databases">
        <title>Horizontal transference of carbapenem resistance between Klebsiella pneumoniae and Kluyvera ascorbata during abdominal infection: a case report.</title>
        <authorList>
            <person name="Raro O.H.F."/>
            <person name="Lima-Morales D."/>
            <person name="Barth A.L."/>
            <person name="Paim T.G.S."/>
            <person name="Mott M.P."/>
            <person name="Riche C.V.W."/>
            <person name="Teixeira U.F."/>
            <person name="Waechter F."/>
            <person name="Dias C.A.G."/>
        </authorList>
    </citation>
    <scope>NUCLEOTIDE SEQUENCE [LARGE SCALE GENOMIC DNA]</scope>
    <source>
        <strain evidence="9 10">OT2</strain>
    </source>
</reference>
<sequence length="147" mass="16532">MKTNNSFSATLHILLHLEQMDKPLTSEQMAAFIDGNPAFIRKLLAGLRENNIVCATKGHHGGWRLCRPVSEITLYDIYMALGEPALFALGNRSENPQCLVEQGVNRVMSETLADAQTLILDRFKRLTLQDIGSEFISYFNDKGHDHD</sequence>
<keyword evidence="1" id="KW-0678">Repressor</keyword>
<evidence type="ECO:0000256" key="3">
    <source>
        <dbReference type="ARBA" id="ARBA00023004"/>
    </source>
</evidence>
<dbReference type="AlphaFoldDB" id="A0A3N2RYY2"/>
<accession>A0A3N2RYY2</accession>
<proteinExistence type="predicted"/>
<dbReference type="GO" id="GO:0005829">
    <property type="term" value="C:cytosol"/>
    <property type="evidence" value="ECO:0007669"/>
    <property type="project" value="TreeGrafter"/>
</dbReference>
<dbReference type="Proteomes" id="UP000268051">
    <property type="component" value="Unassembled WGS sequence"/>
</dbReference>
<evidence type="ECO:0000313" key="10">
    <source>
        <dbReference type="Proteomes" id="UP000268051"/>
    </source>
</evidence>
<keyword evidence="6" id="KW-0238">DNA-binding</keyword>
<name>A0A3N2RYY2_9ENTR</name>
<keyword evidence="7" id="KW-0804">Transcription</keyword>
<dbReference type="Proteomes" id="UP001331691">
    <property type="component" value="Unassembled WGS sequence"/>
</dbReference>
<keyword evidence="4" id="KW-0411">Iron-sulfur</keyword>
<evidence type="ECO:0000256" key="1">
    <source>
        <dbReference type="ARBA" id="ARBA00022491"/>
    </source>
</evidence>
<dbReference type="GO" id="GO:0003677">
    <property type="term" value="F:DNA binding"/>
    <property type="evidence" value="ECO:0007669"/>
    <property type="project" value="UniProtKB-KW"/>
</dbReference>
<dbReference type="EMBL" id="JAZKKV010000001">
    <property type="protein sequence ID" value="MEE9655809.1"/>
    <property type="molecule type" value="Genomic_DNA"/>
</dbReference>
<keyword evidence="3" id="KW-0408">Iron</keyword>
<dbReference type="InterPro" id="IPR036390">
    <property type="entry name" value="WH_DNA-bd_sf"/>
</dbReference>
<dbReference type="Pfam" id="PF02082">
    <property type="entry name" value="Rrf2"/>
    <property type="match status" value="1"/>
</dbReference>
<evidence type="ECO:0000256" key="4">
    <source>
        <dbReference type="ARBA" id="ARBA00023014"/>
    </source>
</evidence>
<dbReference type="PANTHER" id="PTHR33221">
    <property type="entry name" value="WINGED HELIX-TURN-HELIX TRANSCRIPTIONAL REGULATOR, RRF2 FAMILY"/>
    <property type="match status" value="1"/>
</dbReference>
<keyword evidence="2" id="KW-0479">Metal-binding</keyword>
<reference evidence="8 11" key="2">
    <citation type="submission" date="2023-10" db="EMBL/GenBank/DDBJ databases">
        <title>Wastewater isolates of ESBL- and carbapenemase-producing Gram-negative bacteria from New Zealand.</title>
        <authorList>
            <person name="Straub C."/>
            <person name="Weaver L."/>
            <person name="Cornelius A."/>
            <person name="Mcgill E."/>
            <person name="Dyet K."/>
            <person name="White L."/>
            <person name="Pattis I."/>
        </authorList>
    </citation>
    <scope>NUCLEOTIDE SEQUENCE [LARGE SCALE GENOMIC DNA]</scope>
    <source>
        <strain evidence="8 11">ESBL09</strain>
    </source>
</reference>
<dbReference type="InterPro" id="IPR000944">
    <property type="entry name" value="Tscrpt_reg_Rrf2"/>
</dbReference>
<dbReference type="InterPro" id="IPR036388">
    <property type="entry name" value="WH-like_DNA-bd_sf"/>
</dbReference>
<evidence type="ECO:0000256" key="6">
    <source>
        <dbReference type="ARBA" id="ARBA00023125"/>
    </source>
</evidence>
<dbReference type="OrthoDB" id="9800506at2"/>
<dbReference type="PROSITE" id="PS51197">
    <property type="entry name" value="HTH_RRF2_2"/>
    <property type="match status" value="1"/>
</dbReference>
<evidence type="ECO:0000313" key="11">
    <source>
        <dbReference type="Proteomes" id="UP001331691"/>
    </source>
</evidence>
<gene>
    <name evidence="9" type="ORF">EB837_15585</name>
    <name evidence="8" type="ORF">V4836_17045</name>
</gene>